<accession>A0ACB7HVA1</accession>
<comment type="caution">
    <text evidence="1">The sequence shown here is derived from an EMBL/GenBank/DDBJ whole genome shotgun (WGS) entry which is preliminary data.</text>
</comment>
<keyword evidence="2" id="KW-1185">Reference proteome</keyword>
<proteinExistence type="predicted"/>
<dbReference type="EMBL" id="CM004390">
    <property type="protein sequence ID" value="KAG8655925.1"/>
    <property type="molecule type" value="Genomic_DNA"/>
</dbReference>
<dbReference type="Proteomes" id="UP000091857">
    <property type="component" value="Chromosome 4"/>
</dbReference>
<protein>
    <submittedName>
        <fullName evidence="1">Uncharacterized protein</fullName>
    </submittedName>
</protein>
<gene>
    <name evidence="1" type="ORF">MANES_04G074641v8</name>
</gene>
<evidence type="ECO:0000313" key="1">
    <source>
        <dbReference type="EMBL" id="KAG8655925.1"/>
    </source>
</evidence>
<organism evidence="1 2">
    <name type="scientific">Manihot esculenta</name>
    <name type="common">Cassava</name>
    <name type="synonym">Jatropha manihot</name>
    <dbReference type="NCBI Taxonomy" id="3983"/>
    <lineage>
        <taxon>Eukaryota</taxon>
        <taxon>Viridiplantae</taxon>
        <taxon>Streptophyta</taxon>
        <taxon>Embryophyta</taxon>
        <taxon>Tracheophyta</taxon>
        <taxon>Spermatophyta</taxon>
        <taxon>Magnoliopsida</taxon>
        <taxon>eudicotyledons</taxon>
        <taxon>Gunneridae</taxon>
        <taxon>Pentapetalae</taxon>
        <taxon>rosids</taxon>
        <taxon>fabids</taxon>
        <taxon>Malpighiales</taxon>
        <taxon>Euphorbiaceae</taxon>
        <taxon>Crotonoideae</taxon>
        <taxon>Manihoteae</taxon>
        <taxon>Manihot</taxon>
    </lineage>
</organism>
<evidence type="ECO:0000313" key="2">
    <source>
        <dbReference type="Proteomes" id="UP000091857"/>
    </source>
</evidence>
<reference evidence="2" key="1">
    <citation type="journal article" date="2016" name="Nat. Biotechnol.">
        <title>Sequencing wild and cultivated cassava and related species reveals extensive interspecific hybridization and genetic diversity.</title>
        <authorList>
            <person name="Bredeson J.V."/>
            <person name="Lyons J.B."/>
            <person name="Prochnik S.E."/>
            <person name="Wu G.A."/>
            <person name="Ha C.M."/>
            <person name="Edsinger-Gonzales E."/>
            <person name="Grimwood J."/>
            <person name="Schmutz J."/>
            <person name="Rabbi I.Y."/>
            <person name="Egesi C."/>
            <person name="Nauluvula P."/>
            <person name="Lebot V."/>
            <person name="Ndunguru J."/>
            <person name="Mkamilo G."/>
            <person name="Bart R.S."/>
            <person name="Setter T.L."/>
            <person name="Gleadow R.M."/>
            <person name="Kulakow P."/>
            <person name="Ferguson M.E."/>
            <person name="Rounsley S."/>
            <person name="Rokhsar D.S."/>
        </authorList>
    </citation>
    <scope>NUCLEOTIDE SEQUENCE [LARGE SCALE GENOMIC DNA]</scope>
    <source>
        <strain evidence="2">cv. AM560-2</strain>
    </source>
</reference>
<name>A0ACB7HVA1_MANES</name>
<sequence length="130" mass="15202">MLVPSWIWTVVQSLSLSLISLPPHMSPSAFSNNFFFFLLYFLISQSTFFFLFLHVFKLIFLPSSCLLNGIFLPINPHSFHVLSPLLFFLLLLCKFFGIFLCFFFLLPDIFFSQSYGFELNPSSSFFFFDI</sequence>